<evidence type="ECO:0000259" key="12">
    <source>
        <dbReference type="Pfam" id="PF07715"/>
    </source>
</evidence>
<comment type="caution">
    <text evidence="13">The sequence shown here is derived from an EMBL/GenBank/DDBJ whole genome shotgun (WGS) entry which is preliminary data.</text>
</comment>
<evidence type="ECO:0000259" key="11">
    <source>
        <dbReference type="Pfam" id="PF00593"/>
    </source>
</evidence>
<evidence type="ECO:0008006" key="15">
    <source>
        <dbReference type="Google" id="ProtNLM"/>
    </source>
</evidence>
<evidence type="ECO:0000256" key="10">
    <source>
        <dbReference type="SAM" id="MobiDB-lite"/>
    </source>
</evidence>
<dbReference type="Proteomes" id="UP000031937">
    <property type="component" value="Unassembled WGS sequence"/>
</dbReference>
<keyword evidence="5 9" id="KW-0798">TonB box</keyword>
<dbReference type="InterPro" id="IPR037066">
    <property type="entry name" value="Plug_dom_sf"/>
</dbReference>
<evidence type="ECO:0000256" key="7">
    <source>
        <dbReference type="ARBA" id="ARBA00023237"/>
    </source>
</evidence>
<evidence type="ECO:0000256" key="9">
    <source>
        <dbReference type="RuleBase" id="RU003357"/>
    </source>
</evidence>
<comment type="similarity">
    <text evidence="8 9">Belongs to the TonB-dependent receptor family.</text>
</comment>
<evidence type="ECO:0000256" key="6">
    <source>
        <dbReference type="ARBA" id="ARBA00023136"/>
    </source>
</evidence>
<keyword evidence="2 8" id="KW-0813">Transport</keyword>
<comment type="subcellular location">
    <subcellularLocation>
        <location evidence="1 8">Cell outer membrane</location>
        <topology evidence="1 8">Multi-pass membrane protein</topology>
    </subcellularLocation>
</comment>
<accession>A0AB34R680</accession>
<dbReference type="InterPro" id="IPR023997">
    <property type="entry name" value="TonB-dep_OMP_SusC/RagA_CS"/>
</dbReference>
<dbReference type="InterPro" id="IPR008969">
    <property type="entry name" value="CarboxyPept-like_regulatory"/>
</dbReference>
<dbReference type="AlphaFoldDB" id="A0AB34R680"/>
<gene>
    <name evidence="13" type="ORF">IE90_01030</name>
</gene>
<dbReference type="EMBL" id="JPIT01000007">
    <property type="protein sequence ID" value="KIO47210.1"/>
    <property type="molecule type" value="Genomic_DNA"/>
</dbReference>
<evidence type="ECO:0000256" key="3">
    <source>
        <dbReference type="ARBA" id="ARBA00022452"/>
    </source>
</evidence>
<keyword evidence="3 8" id="KW-1134">Transmembrane beta strand</keyword>
<evidence type="ECO:0000256" key="2">
    <source>
        <dbReference type="ARBA" id="ARBA00022448"/>
    </source>
</evidence>
<feature type="domain" description="TonB-dependent receptor-like beta-barrel" evidence="11">
    <location>
        <begin position="532"/>
        <end position="995"/>
    </location>
</feature>
<organism evidence="13 14">
    <name type="scientific">Sanguibacteroides justesenii</name>
    <dbReference type="NCBI Taxonomy" id="1547597"/>
    <lineage>
        <taxon>Bacteria</taxon>
        <taxon>Pseudomonadati</taxon>
        <taxon>Bacteroidota</taxon>
        <taxon>Bacteroidia</taxon>
        <taxon>Bacteroidales</taxon>
        <taxon>Porphyromonadaceae</taxon>
        <taxon>Sanguibacteroides</taxon>
    </lineage>
</organism>
<keyword evidence="6 8" id="KW-0472">Membrane</keyword>
<dbReference type="Gene3D" id="2.40.170.20">
    <property type="entry name" value="TonB-dependent receptor, beta-barrel domain"/>
    <property type="match status" value="1"/>
</dbReference>
<name>A0AB34R680_9PORP</name>
<protein>
    <recommendedName>
        <fullName evidence="15">SusC/RagA family TonB-linked outer membrane protein</fullName>
    </recommendedName>
</protein>
<dbReference type="SUPFAM" id="SSF56935">
    <property type="entry name" value="Porins"/>
    <property type="match status" value="1"/>
</dbReference>
<feature type="domain" description="TonB-dependent receptor plug" evidence="12">
    <location>
        <begin position="225"/>
        <end position="346"/>
    </location>
</feature>
<dbReference type="InterPro" id="IPR000531">
    <property type="entry name" value="Beta-barrel_TonB"/>
</dbReference>
<proteinExistence type="inferred from homology"/>
<reference evidence="13 14" key="1">
    <citation type="submission" date="2014-07" db="EMBL/GenBank/DDBJ databases">
        <title>Porphyromonadaceae bacterium OUH 334697 = ATCC BAA-2682 = DSM 28341 draft genome.</title>
        <authorList>
            <person name="Sydenham T.V."/>
            <person name="Hasman H."/>
            <person name="Justesen U.S."/>
        </authorList>
    </citation>
    <scope>NUCLEOTIDE SEQUENCE [LARGE SCALE GENOMIC DNA]</scope>
    <source>
        <strain evidence="13 14">OUH 334697</strain>
    </source>
</reference>
<evidence type="ECO:0000256" key="1">
    <source>
        <dbReference type="ARBA" id="ARBA00004571"/>
    </source>
</evidence>
<dbReference type="NCBIfam" id="TIGR04056">
    <property type="entry name" value="OMP_RagA_SusC"/>
    <property type="match status" value="1"/>
</dbReference>
<evidence type="ECO:0000256" key="8">
    <source>
        <dbReference type="PROSITE-ProRule" id="PRU01360"/>
    </source>
</evidence>
<evidence type="ECO:0000313" key="14">
    <source>
        <dbReference type="Proteomes" id="UP000031937"/>
    </source>
</evidence>
<keyword evidence="4 8" id="KW-0812">Transmembrane</keyword>
<dbReference type="InterPro" id="IPR039426">
    <property type="entry name" value="TonB-dep_rcpt-like"/>
</dbReference>
<dbReference type="RefSeq" id="WP_041502043.1">
    <property type="nucleotide sequence ID" value="NZ_JPIT01000007.1"/>
</dbReference>
<sequence>MKKKKSNLLMMGKKISRILSLFILLQVFGFAICRAQSPTEPKLTVEFEKSTFMQVLDYIKENTDYDYMCNNEEMKKIPLITHSFENAPVSEILEVCLKDTEYTFVITRNVIVIQKKQSKAAVLEQVTIRGKIFDEKDLPLPGAAIVVKGTHLGVTSDVDGNFSLSLPRKDTVRLLVSFVGMITKEVTVTDFQKEVIVKMELEVKQVEEVIVTGYGNIRRSAFTGNAVSVTREELLKVSKTNAVAALQVFDPSFRIIDNNLWGSDPNALPEVRLRGQASIGVKDLDRSSVSKSVLRNNPNLPLFIMDGFKVSIERVYDMDPNRIESMTILKDAAATARYGAEAANGVVVITTVAPKAGEVQFTYNMTGILEMPNLHGYNLMNAEEKVEAEKAAGLYDFTDPVSRTLYNEKMKLLARGVDTYWLSKPLRNNFNHTHSLTVEGGSKEMRYGLNFAFDDQKGAMKGSYRQGLDVSFDFRYLTEKVQVSNLIRYGVVKSHESPYGNFSEYTTLLPYLEYKDADGKYVKSLKDFDLHSDRFNPNPLYEANIGNYDKSKYNELTEQFSIRWYIYPTLQLEGRLQINQRRDRGDKFTHPESLYSEREAGDDMSLQGQLSRTDGDDVSWQGRVSLTYNELVGKHNMNLSAAMDVSTSKRENNAAVYRGFPSGEFTSISFAKEVVDKPTSSDEKRRTLGFTLMFNYSYNDIYLGDVSVKMDGSSEYGSDRRFAPFWAFGAGINIHNYPFMKNSVISKLKLRGSYGTEGSLNFPSYAAIPMHEIDISRWYATGPGASLMSTRGNTDLEWQKTKLFDVGLELGILNDLIYIHPSYYIKITNGLVDNVTLPSSTGFSTYTSNVGKTENKGFEIELRSNIINRQDLYLAVFANLAHVTNKIKKISDALKAYNDKVNEYYSDQENDVTRVLTKYEEGQSTTAVYGMKSLGIDPATGKELYVYKDGTVGYEWKATEMSVIGDKTPKADGSFGLNFRYKGFSLFTAFTYKFGGDFYNTTLISKVENADFRKNVDKRAMELRWQNPGDITMYKDIKDREVDTKPTSRFMQRDNELKWNSLTLEYDFSGEKLQKYGINMLRFSVGTTDIWRLSTVKTERGTNYPYANSVNFTLNIGF</sequence>
<keyword evidence="7 8" id="KW-0998">Cell outer membrane</keyword>
<dbReference type="Pfam" id="PF07715">
    <property type="entry name" value="Plug"/>
    <property type="match status" value="1"/>
</dbReference>
<dbReference type="InterPro" id="IPR023996">
    <property type="entry name" value="TonB-dep_OMP_SusC/RagA"/>
</dbReference>
<evidence type="ECO:0000313" key="13">
    <source>
        <dbReference type="EMBL" id="KIO47210.1"/>
    </source>
</evidence>
<feature type="region of interest" description="Disordered" evidence="10">
    <location>
        <begin position="586"/>
        <end position="616"/>
    </location>
</feature>
<dbReference type="SUPFAM" id="SSF49464">
    <property type="entry name" value="Carboxypeptidase regulatory domain-like"/>
    <property type="match status" value="1"/>
</dbReference>
<dbReference type="Gene3D" id="2.60.40.1120">
    <property type="entry name" value="Carboxypeptidase-like, regulatory domain"/>
    <property type="match status" value="1"/>
</dbReference>
<dbReference type="Pfam" id="PF00593">
    <property type="entry name" value="TonB_dep_Rec_b-barrel"/>
    <property type="match status" value="1"/>
</dbReference>
<dbReference type="PROSITE" id="PS52016">
    <property type="entry name" value="TONB_DEPENDENT_REC_3"/>
    <property type="match status" value="1"/>
</dbReference>
<evidence type="ECO:0000256" key="4">
    <source>
        <dbReference type="ARBA" id="ARBA00022692"/>
    </source>
</evidence>
<feature type="compositionally biased region" description="Basic and acidic residues" evidence="10">
    <location>
        <begin position="586"/>
        <end position="601"/>
    </location>
</feature>
<dbReference type="InterPro" id="IPR036942">
    <property type="entry name" value="Beta-barrel_TonB_sf"/>
</dbReference>
<dbReference type="Gene3D" id="2.170.130.10">
    <property type="entry name" value="TonB-dependent receptor, plug domain"/>
    <property type="match status" value="1"/>
</dbReference>
<evidence type="ECO:0000256" key="5">
    <source>
        <dbReference type="ARBA" id="ARBA00023077"/>
    </source>
</evidence>
<dbReference type="GO" id="GO:0009279">
    <property type="term" value="C:cell outer membrane"/>
    <property type="evidence" value="ECO:0007669"/>
    <property type="project" value="UniProtKB-SubCell"/>
</dbReference>
<dbReference type="Pfam" id="PF13715">
    <property type="entry name" value="CarbopepD_reg_2"/>
    <property type="match status" value="1"/>
</dbReference>
<dbReference type="InterPro" id="IPR012910">
    <property type="entry name" value="Plug_dom"/>
</dbReference>
<dbReference type="NCBIfam" id="TIGR04057">
    <property type="entry name" value="SusC_RagA_signa"/>
    <property type="match status" value="1"/>
</dbReference>